<dbReference type="SUPFAM" id="SSF51735">
    <property type="entry name" value="NAD(P)-binding Rossmann-fold domains"/>
    <property type="match status" value="1"/>
</dbReference>
<dbReference type="GO" id="GO:0016491">
    <property type="term" value="F:oxidoreductase activity"/>
    <property type="evidence" value="ECO:0007669"/>
    <property type="project" value="UniProtKB-KW"/>
</dbReference>
<dbReference type="PRINTS" id="PR00081">
    <property type="entry name" value="GDHRDH"/>
</dbReference>
<evidence type="ECO:0000256" key="2">
    <source>
        <dbReference type="ARBA" id="ARBA00022857"/>
    </source>
</evidence>
<evidence type="ECO:0000313" key="5">
    <source>
        <dbReference type="EMBL" id="OKO94972.1"/>
    </source>
</evidence>
<dbReference type="EMBL" id="MNBE01000708">
    <property type="protein sequence ID" value="OKO94972.1"/>
    <property type="molecule type" value="Genomic_DNA"/>
</dbReference>
<proteinExistence type="inferred from homology"/>
<name>A0A1Q5T418_9EURO</name>
<dbReference type="PANTHER" id="PTHR24320">
    <property type="entry name" value="RETINOL DEHYDROGENASE"/>
    <property type="match status" value="1"/>
</dbReference>
<dbReference type="Proteomes" id="UP000186955">
    <property type="component" value="Unassembled WGS sequence"/>
</dbReference>
<dbReference type="STRING" id="1316194.A0A1Q5T418"/>
<dbReference type="InterPro" id="IPR002347">
    <property type="entry name" value="SDR_fam"/>
</dbReference>
<dbReference type="Pfam" id="PF00106">
    <property type="entry name" value="adh_short"/>
    <property type="match status" value="1"/>
</dbReference>
<sequence>MKEISKISPSTVVRLIKIDLASCASVRAAAAEINASVSKIDVLINNAGIMGVKFSLTAENVESHLGANHIGHFLLTNLLIPKLEASGGGARIVNVSSAMYQFSPVMFDNYNFSDGKTYNAWIAYGQSKTANILFAVALARKLEKKGIKSYSLHPGVIQATGLSSGVDPAAWPVVGPMFESKKLEMPKEKNIEQGCATTLAAVLDPALDEKVLDYASDASNADKLWTLSEKIVGEIFCY</sequence>
<dbReference type="InterPro" id="IPR036291">
    <property type="entry name" value="NAD(P)-bd_dom_sf"/>
</dbReference>
<evidence type="ECO:0000313" key="6">
    <source>
        <dbReference type="Proteomes" id="UP000186955"/>
    </source>
</evidence>
<dbReference type="Gene3D" id="3.40.50.720">
    <property type="entry name" value="NAD(P)-binding Rossmann-like Domain"/>
    <property type="match status" value="1"/>
</dbReference>
<keyword evidence="6" id="KW-1185">Reference proteome</keyword>
<evidence type="ECO:0000256" key="1">
    <source>
        <dbReference type="ARBA" id="ARBA00006484"/>
    </source>
</evidence>
<dbReference type="PRINTS" id="PR00080">
    <property type="entry name" value="SDRFAMILY"/>
</dbReference>
<keyword evidence="3" id="KW-0560">Oxidoreductase</keyword>
<reference evidence="5 6" key="1">
    <citation type="submission" date="2016-10" db="EMBL/GenBank/DDBJ databases">
        <title>Genome sequence of the ascomycete fungus Penicillium subrubescens.</title>
        <authorList>
            <person name="De Vries R.P."/>
            <person name="Peng M."/>
            <person name="Dilokpimol A."/>
            <person name="Hilden K."/>
            <person name="Makela M.R."/>
            <person name="Grigoriev I."/>
            <person name="Riley R."/>
            <person name="Granchi Z."/>
        </authorList>
    </citation>
    <scope>NUCLEOTIDE SEQUENCE [LARGE SCALE GENOMIC DNA]</scope>
    <source>
        <strain evidence="5 6">CBS 132785</strain>
    </source>
</reference>
<comment type="caution">
    <text evidence="5">The sequence shown here is derived from an EMBL/GenBank/DDBJ whole genome shotgun (WGS) entry which is preliminary data.</text>
</comment>
<evidence type="ECO:0000256" key="3">
    <source>
        <dbReference type="ARBA" id="ARBA00023002"/>
    </source>
</evidence>
<keyword evidence="2" id="KW-0521">NADP</keyword>
<dbReference type="PANTHER" id="PTHR24320:SF283">
    <property type="entry name" value="RETINOL DEHYDROGENASE 11"/>
    <property type="match status" value="1"/>
</dbReference>
<dbReference type="AlphaFoldDB" id="A0A1Q5T418"/>
<protein>
    <submittedName>
        <fullName evidence="5">Short-chain dehydrogenase TIC 32, chloroplastic</fullName>
    </submittedName>
</protein>
<gene>
    <name evidence="5" type="ORF">PENSUB_11375</name>
</gene>
<evidence type="ECO:0000256" key="4">
    <source>
        <dbReference type="RuleBase" id="RU000363"/>
    </source>
</evidence>
<comment type="similarity">
    <text evidence="1 4">Belongs to the short-chain dehydrogenases/reductases (SDR) family.</text>
</comment>
<accession>A0A1Q5T418</accession>
<organism evidence="5 6">
    <name type="scientific">Penicillium subrubescens</name>
    <dbReference type="NCBI Taxonomy" id="1316194"/>
    <lineage>
        <taxon>Eukaryota</taxon>
        <taxon>Fungi</taxon>
        <taxon>Dikarya</taxon>
        <taxon>Ascomycota</taxon>
        <taxon>Pezizomycotina</taxon>
        <taxon>Eurotiomycetes</taxon>
        <taxon>Eurotiomycetidae</taxon>
        <taxon>Eurotiales</taxon>
        <taxon>Aspergillaceae</taxon>
        <taxon>Penicillium</taxon>
    </lineage>
</organism>